<evidence type="ECO:0000313" key="2">
    <source>
        <dbReference type="Proteomes" id="UP000439903"/>
    </source>
</evidence>
<keyword evidence="1" id="KW-0418">Kinase</keyword>
<keyword evidence="1" id="KW-0808">Transferase</keyword>
<proteinExistence type="predicted"/>
<name>A0A8H4ENJ1_GIGMA</name>
<reference evidence="1 2" key="1">
    <citation type="journal article" date="2019" name="Environ. Microbiol.">
        <title>At the nexus of three kingdoms: the genome of the mycorrhizal fungus Gigaspora margarita provides insights into plant, endobacterial and fungal interactions.</title>
        <authorList>
            <person name="Venice F."/>
            <person name="Ghignone S."/>
            <person name="Salvioli di Fossalunga A."/>
            <person name="Amselem J."/>
            <person name="Novero M."/>
            <person name="Xianan X."/>
            <person name="Sedzielewska Toro K."/>
            <person name="Morin E."/>
            <person name="Lipzen A."/>
            <person name="Grigoriev I.V."/>
            <person name="Henrissat B."/>
            <person name="Martin F.M."/>
            <person name="Bonfante P."/>
        </authorList>
    </citation>
    <scope>NUCLEOTIDE SEQUENCE [LARGE SCALE GENOMIC DNA]</scope>
    <source>
        <strain evidence="1 2">BEG34</strain>
    </source>
</reference>
<comment type="caution">
    <text evidence="1">The sequence shown here is derived from an EMBL/GenBank/DDBJ whole genome shotgun (WGS) entry which is preliminary data.</text>
</comment>
<gene>
    <name evidence="1" type="ORF">F8M41_015059</name>
</gene>
<evidence type="ECO:0000313" key="1">
    <source>
        <dbReference type="EMBL" id="KAF0524681.1"/>
    </source>
</evidence>
<organism evidence="1 2">
    <name type="scientific">Gigaspora margarita</name>
    <dbReference type="NCBI Taxonomy" id="4874"/>
    <lineage>
        <taxon>Eukaryota</taxon>
        <taxon>Fungi</taxon>
        <taxon>Fungi incertae sedis</taxon>
        <taxon>Mucoromycota</taxon>
        <taxon>Glomeromycotina</taxon>
        <taxon>Glomeromycetes</taxon>
        <taxon>Diversisporales</taxon>
        <taxon>Gigasporaceae</taxon>
        <taxon>Gigaspora</taxon>
    </lineage>
</organism>
<dbReference type="OrthoDB" id="275353at2759"/>
<dbReference type="GO" id="GO:0016301">
    <property type="term" value="F:kinase activity"/>
    <property type="evidence" value="ECO:0007669"/>
    <property type="project" value="UniProtKB-KW"/>
</dbReference>
<dbReference type="EMBL" id="WTPW01000311">
    <property type="protein sequence ID" value="KAF0524681.1"/>
    <property type="molecule type" value="Genomic_DNA"/>
</dbReference>
<sequence length="122" mass="14008">METKSEYSLKPVDNELQKPLSRDVLIFLNNCIGPEVKKAYLTSSNDNLFIYKLDAGVRNWVESTPYKIHTLQDHIVNRLIAMLRSSENLKHLSIDEINTNQLIFLIALTLQSLSYMNQPASQ</sequence>
<dbReference type="AlphaFoldDB" id="A0A8H4ENJ1"/>
<protein>
    <submittedName>
        <fullName evidence="1">Phosphoglycerate kinase 2</fullName>
    </submittedName>
</protein>
<keyword evidence="2" id="KW-1185">Reference proteome</keyword>
<dbReference type="Proteomes" id="UP000439903">
    <property type="component" value="Unassembled WGS sequence"/>
</dbReference>
<accession>A0A8H4ENJ1</accession>